<dbReference type="PANTHER" id="PTHR30478">
    <property type="entry name" value="DNA POLYMERASE III SUBUNIT BETA"/>
    <property type="match status" value="1"/>
</dbReference>
<dbReference type="InterPro" id="IPR046938">
    <property type="entry name" value="DNA_clamp_sf"/>
</dbReference>
<dbReference type="InterPro" id="IPR022637">
    <property type="entry name" value="DNA_polIII_beta_cen"/>
</dbReference>
<organism evidence="13 14">
    <name type="scientific">Microbacterium candidum</name>
    <dbReference type="NCBI Taxonomy" id="3041922"/>
    <lineage>
        <taxon>Bacteria</taxon>
        <taxon>Bacillati</taxon>
        <taxon>Actinomycetota</taxon>
        <taxon>Actinomycetes</taxon>
        <taxon>Micrococcales</taxon>
        <taxon>Microbacteriaceae</taxon>
        <taxon>Microbacterium</taxon>
    </lineage>
</organism>
<comment type="function">
    <text evidence="9">Confers DNA tethering and processivity to DNA polymerases and other proteins. Acts as a clamp, forming a ring around DNA (a reaction catalyzed by the clamp-loading complex) which diffuses in an ATP-independent manner freely and bidirectionally along dsDNA. Initially characterized for its ability to contact the catalytic subunit of DNA polymerase III (Pol III), a complex, multichain enzyme responsible for most of the replicative synthesis in bacteria; Pol III exhibits 3'-5' exonuclease proofreading activity. The beta chain is required for initiation of replication as well as for processivity of DNA replication.</text>
</comment>
<keyword evidence="14" id="KW-1185">Reference proteome</keyword>
<dbReference type="PANTHER" id="PTHR30478:SF0">
    <property type="entry name" value="BETA SLIDING CLAMP"/>
    <property type="match status" value="1"/>
</dbReference>
<evidence type="ECO:0000256" key="4">
    <source>
        <dbReference type="ARBA" id="ARBA00022679"/>
    </source>
</evidence>
<sequence length="382" mass="40642">MKFHVNRDVFSEAVSFVVKLLPQRNPQPILAGVLIEAGDAGLSLSAFDYEASARTTIEATVDEPGTILVHGRLLADIASKLPNAPIQIAVDEDGGILLTCGSARFTLAAMPVQEYPAIPEVSGESGLVPAEDFGTAIAQVAFAASRDDVTPVLTGVQLEVSGTHLSLVATDRYRVALRQIPWDGGAAADETTTALVPARTLTEVGKTFAHGGDISIAFSGTGDREIIAFTAGDKTVTSLLIKGNFPPVRRLFPEQTDHHAVVNTADLIEAVRRVSLVLDRSAPLRFTFTNEGVSMDASGTEQARASESVDATLTGEDVTLGLNPQYLLEALGAVRSEFTRITFTSSENQNKLSPVLITPQTSVDKGGEDSFKYLLQPNLLLR</sequence>
<gene>
    <name evidence="13" type="primary">dnaN</name>
    <name evidence="13" type="ORF">QSV35_01675</name>
</gene>
<evidence type="ECO:0000256" key="9">
    <source>
        <dbReference type="PIRNR" id="PIRNR000804"/>
    </source>
</evidence>
<evidence type="ECO:0000256" key="3">
    <source>
        <dbReference type="ARBA" id="ARBA00022490"/>
    </source>
</evidence>
<dbReference type="Pfam" id="PF00712">
    <property type="entry name" value="DNA_pol3_beta"/>
    <property type="match status" value="1"/>
</dbReference>
<keyword evidence="8" id="KW-0238">DNA-binding</keyword>
<dbReference type="CDD" id="cd00140">
    <property type="entry name" value="beta_clamp"/>
    <property type="match status" value="1"/>
</dbReference>
<dbReference type="Pfam" id="PF02768">
    <property type="entry name" value="DNA_pol3_beta_3"/>
    <property type="match status" value="1"/>
</dbReference>
<evidence type="ECO:0000256" key="7">
    <source>
        <dbReference type="ARBA" id="ARBA00022932"/>
    </source>
</evidence>
<dbReference type="Proteomes" id="UP001235064">
    <property type="component" value="Unassembled WGS sequence"/>
</dbReference>
<dbReference type="SMART" id="SM00480">
    <property type="entry name" value="POL3Bc"/>
    <property type="match status" value="1"/>
</dbReference>
<feature type="domain" description="DNA polymerase III beta sliding clamp N-terminal" evidence="10">
    <location>
        <begin position="1"/>
        <end position="119"/>
    </location>
</feature>
<feature type="domain" description="DNA polymerase III beta sliding clamp C-terminal" evidence="12">
    <location>
        <begin position="249"/>
        <end position="354"/>
    </location>
</feature>
<evidence type="ECO:0000259" key="11">
    <source>
        <dbReference type="Pfam" id="PF02767"/>
    </source>
</evidence>
<evidence type="ECO:0000256" key="5">
    <source>
        <dbReference type="ARBA" id="ARBA00022695"/>
    </source>
</evidence>
<proteinExistence type="inferred from homology"/>
<dbReference type="NCBIfam" id="TIGR00663">
    <property type="entry name" value="dnan"/>
    <property type="match status" value="1"/>
</dbReference>
<keyword evidence="5 9" id="KW-0548">Nucleotidyltransferase</keyword>
<dbReference type="Gene3D" id="3.10.150.10">
    <property type="entry name" value="DNA Polymerase III, subunit A, domain 2"/>
    <property type="match status" value="3"/>
</dbReference>
<dbReference type="InterPro" id="IPR001001">
    <property type="entry name" value="DNA_polIII_beta"/>
</dbReference>
<keyword evidence="3 9" id="KW-0963">Cytoplasm</keyword>
<evidence type="ECO:0000313" key="14">
    <source>
        <dbReference type="Proteomes" id="UP001235064"/>
    </source>
</evidence>
<dbReference type="PIRSF" id="PIRSF000804">
    <property type="entry name" value="DNA_pol_III_b"/>
    <property type="match status" value="1"/>
</dbReference>
<dbReference type="GO" id="GO:0003887">
    <property type="term" value="F:DNA-directed DNA polymerase activity"/>
    <property type="evidence" value="ECO:0007669"/>
    <property type="project" value="UniProtKB-EC"/>
</dbReference>
<evidence type="ECO:0000259" key="10">
    <source>
        <dbReference type="Pfam" id="PF00712"/>
    </source>
</evidence>
<comment type="similarity">
    <text evidence="2 9">Belongs to the beta sliding clamp family.</text>
</comment>
<dbReference type="RefSeq" id="WP_286286055.1">
    <property type="nucleotide sequence ID" value="NZ_JASXSZ010000001.1"/>
</dbReference>
<keyword evidence="6 9" id="KW-0235">DNA replication</keyword>
<evidence type="ECO:0000259" key="12">
    <source>
        <dbReference type="Pfam" id="PF02768"/>
    </source>
</evidence>
<comment type="subcellular location">
    <subcellularLocation>
        <location evidence="1 9">Cytoplasm</location>
    </subcellularLocation>
</comment>
<evidence type="ECO:0000256" key="1">
    <source>
        <dbReference type="ARBA" id="ARBA00004496"/>
    </source>
</evidence>
<keyword evidence="4 9" id="KW-0808">Transferase</keyword>
<feature type="domain" description="DNA polymerase III beta sliding clamp central" evidence="11">
    <location>
        <begin position="128"/>
        <end position="246"/>
    </location>
</feature>
<comment type="caution">
    <text evidence="13">The sequence shown here is derived from an EMBL/GenBank/DDBJ whole genome shotgun (WGS) entry which is preliminary data.</text>
</comment>
<evidence type="ECO:0000256" key="8">
    <source>
        <dbReference type="ARBA" id="ARBA00023125"/>
    </source>
</evidence>
<evidence type="ECO:0000256" key="6">
    <source>
        <dbReference type="ARBA" id="ARBA00022705"/>
    </source>
</evidence>
<keyword evidence="7 9" id="KW-0239">DNA-directed DNA polymerase</keyword>
<name>A0ABT7MUA9_9MICO</name>
<dbReference type="InterPro" id="IPR022635">
    <property type="entry name" value="DNA_polIII_beta_C"/>
</dbReference>
<accession>A0ABT7MUA9</accession>
<evidence type="ECO:0000256" key="2">
    <source>
        <dbReference type="ARBA" id="ARBA00010752"/>
    </source>
</evidence>
<evidence type="ECO:0000313" key="13">
    <source>
        <dbReference type="EMBL" id="MDL9978031.1"/>
    </source>
</evidence>
<comment type="subunit">
    <text evidence="9">Forms a ring-shaped head-to-tail homodimer around DNA.</text>
</comment>
<dbReference type="EMBL" id="JASXSZ010000001">
    <property type="protein sequence ID" value="MDL9978031.1"/>
    <property type="molecule type" value="Genomic_DNA"/>
</dbReference>
<reference evidence="13 14" key="1">
    <citation type="submission" date="2023-06" db="EMBL/GenBank/DDBJ databases">
        <title>Microbacterium sp. nov., isolated from a waste landfill.</title>
        <authorList>
            <person name="Wen W."/>
        </authorList>
    </citation>
    <scope>NUCLEOTIDE SEQUENCE [LARGE SCALE GENOMIC DNA]</scope>
    <source>
        <strain evidence="13 14">ASV49</strain>
    </source>
</reference>
<dbReference type="SUPFAM" id="SSF55979">
    <property type="entry name" value="DNA clamp"/>
    <property type="match status" value="3"/>
</dbReference>
<dbReference type="Pfam" id="PF02767">
    <property type="entry name" value="DNA_pol3_beta_2"/>
    <property type="match status" value="1"/>
</dbReference>
<dbReference type="InterPro" id="IPR022634">
    <property type="entry name" value="DNA_polIII_beta_N"/>
</dbReference>
<protein>
    <recommendedName>
        <fullName evidence="9">Beta sliding clamp</fullName>
    </recommendedName>
</protein>